<evidence type="ECO:0000256" key="3">
    <source>
        <dbReference type="ARBA" id="ARBA00022833"/>
    </source>
</evidence>
<dbReference type="InterPro" id="IPR011011">
    <property type="entry name" value="Znf_FYVE_PHD"/>
</dbReference>
<keyword evidence="5" id="KW-1185">Reference proteome</keyword>
<dbReference type="SMART" id="SM00249">
    <property type="entry name" value="PHD"/>
    <property type="match status" value="1"/>
</dbReference>
<dbReference type="InterPro" id="IPR001965">
    <property type="entry name" value="Znf_PHD"/>
</dbReference>
<keyword evidence="3" id="KW-0862">Zinc</keyword>
<evidence type="ECO:0000313" key="5">
    <source>
        <dbReference type="Proteomes" id="UP000695022"/>
    </source>
</evidence>
<reference evidence="6" key="1">
    <citation type="submission" date="2025-08" db="UniProtKB">
        <authorList>
            <consortium name="RefSeq"/>
        </authorList>
    </citation>
    <scope>IDENTIFICATION</scope>
</reference>
<dbReference type="InterPro" id="IPR019786">
    <property type="entry name" value="Zinc_finger_PHD-type_CS"/>
</dbReference>
<keyword evidence="1" id="KW-0479">Metal-binding</keyword>
<accession>A0ABM1ECH7</accession>
<organism evidence="5 6">
    <name type="scientific">Priapulus caudatus</name>
    <name type="common">Priapulid worm</name>
    <dbReference type="NCBI Taxonomy" id="37621"/>
    <lineage>
        <taxon>Eukaryota</taxon>
        <taxon>Metazoa</taxon>
        <taxon>Ecdysozoa</taxon>
        <taxon>Scalidophora</taxon>
        <taxon>Priapulida</taxon>
        <taxon>Priapulimorpha</taxon>
        <taxon>Priapulimorphida</taxon>
        <taxon>Priapulidae</taxon>
        <taxon>Priapulus</taxon>
    </lineage>
</organism>
<dbReference type="InterPro" id="IPR013083">
    <property type="entry name" value="Znf_RING/FYVE/PHD"/>
</dbReference>
<proteinExistence type="predicted"/>
<keyword evidence="2" id="KW-0863">Zinc-finger</keyword>
<name>A0ABM1ECH7_PRICU</name>
<sequence>MVAIRHREKLCYCYGGSQLVPSNAHLLPISVPLIMGKKWACNVCKKNCSSGCIYCQTCRSWTHFECQEIEKTNQDIWAKLEGDYICKACHINYDGSFDYLMGLERLKQAAKQGMTKLTCIARREWLLLKEKKVVFELPIDFAHCQNDPVSEAIIADTIQQY</sequence>
<evidence type="ECO:0000256" key="2">
    <source>
        <dbReference type="ARBA" id="ARBA00022771"/>
    </source>
</evidence>
<dbReference type="GeneID" id="106810929"/>
<evidence type="ECO:0000259" key="4">
    <source>
        <dbReference type="SMART" id="SM00249"/>
    </source>
</evidence>
<protein>
    <submittedName>
        <fullName evidence="6">Uncharacterized protein LOC106810929</fullName>
    </submittedName>
</protein>
<evidence type="ECO:0000313" key="6">
    <source>
        <dbReference type="RefSeq" id="XP_014669898.1"/>
    </source>
</evidence>
<evidence type="ECO:0000256" key="1">
    <source>
        <dbReference type="ARBA" id="ARBA00022723"/>
    </source>
</evidence>
<dbReference type="Proteomes" id="UP000695022">
    <property type="component" value="Unplaced"/>
</dbReference>
<gene>
    <name evidence="6" type="primary">LOC106810929</name>
</gene>
<dbReference type="Gene3D" id="3.30.40.10">
    <property type="entry name" value="Zinc/RING finger domain, C3HC4 (zinc finger)"/>
    <property type="match status" value="1"/>
</dbReference>
<feature type="domain" description="Zinc finger PHD-type" evidence="4">
    <location>
        <begin position="40"/>
        <end position="90"/>
    </location>
</feature>
<dbReference type="PROSITE" id="PS01359">
    <property type="entry name" value="ZF_PHD_1"/>
    <property type="match status" value="1"/>
</dbReference>
<dbReference type="RefSeq" id="XP_014669898.1">
    <property type="nucleotide sequence ID" value="XM_014814412.1"/>
</dbReference>
<dbReference type="SUPFAM" id="SSF57903">
    <property type="entry name" value="FYVE/PHD zinc finger"/>
    <property type="match status" value="1"/>
</dbReference>